<dbReference type="EMBL" id="JARJCW010000009">
    <property type="protein sequence ID" value="KAJ7220751.1"/>
    <property type="molecule type" value="Genomic_DNA"/>
</dbReference>
<reference evidence="2" key="1">
    <citation type="submission" date="2023-03" db="EMBL/GenBank/DDBJ databases">
        <title>Massive genome expansion in bonnet fungi (Mycena s.s.) driven by repeated elements and novel gene families across ecological guilds.</title>
        <authorList>
            <consortium name="Lawrence Berkeley National Laboratory"/>
            <person name="Harder C.B."/>
            <person name="Miyauchi S."/>
            <person name="Viragh M."/>
            <person name="Kuo A."/>
            <person name="Thoen E."/>
            <person name="Andreopoulos B."/>
            <person name="Lu D."/>
            <person name="Skrede I."/>
            <person name="Drula E."/>
            <person name="Henrissat B."/>
            <person name="Morin E."/>
            <person name="Kohler A."/>
            <person name="Barry K."/>
            <person name="LaButti K."/>
            <person name="Morin E."/>
            <person name="Salamov A."/>
            <person name="Lipzen A."/>
            <person name="Mereny Z."/>
            <person name="Hegedus B."/>
            <person name="Baldrian P."/>
            <person name="Stursova M."/>
            <person name="Weitz H."/>
            <person name="Taylor A."/>
            <person name="Grigoriev I.V."/>
            <person name="Nagy L.G."/>
            <person name="Martin F."/>
            <person name="Kauserud H."/>
        </authorList>
    </citation>
    <scope>NUCLEOTIDE SEQUENCE</scope>
    <source>
        <strain evidence="2">9144</strain>
    </source>
</reference>
<proteinExistence type="predicted"/>
<protein>
    <submittedName>
        <fullName evidence="2">Uncharacterized protein</fullName>
    </submittedName>
</protein>
<evidence type="ECO:0000313" key="2">
    <source>
        <dbReference type="EMBL" id="KAJ7220751.1"/>
    </source>
</evidence>
<dbReference type="Proteomes" id="UP001219525">
    <property type="component" value="Unassembled WGS sequence"/>
</dbReference>
<organism evidence="2 3">
    <name type="scientific">Mycena pura</name>
    <dbReference type="NCBI Taxonomy" id="153505"/>
    <lineage>
        <taxon>Eukaryota</taxon>
        <taxon>Fungi</taxon>
        <taxon>Dikarya</taxon>
        <taxon>Basidiomycota</taxon>
        <taxon>Agaricomycotina</taxon>
        <taxon>Agaricomycetes</taxon>
        <taxon>Agaricomycetidae</taxon>
        <taxon>Agaricales</taxon>
        <taxon>Marasmiineae</taxon>
        <taxon>Mycenaceae</taxon>
        <taxon>Mycena</taxon>
    </lineage>
</organism>
<evidence type="ECO:0000313" key="3">
    <source>
        <dbReference type="Proteomes" id="UP001219525"/>
    </source>
</evidence>
<keyword evidence="3" id="KW-1185">Reference proteome</keyword>
<comment type="caution">
    <text evidence="2">The sequence shown here is derived from an EMBL/GenBank/DDBJ whole genome shotgun (WGS) entry which is preliminary data.</text>
</comment>
<evidence type="ECO:0000256" key="1">
    <source>
        <dbReference type="SAM" id="MobiDB-lite"/>
    </source>
</evidence>
<name>A0AAD6YK20_9AGAR</name>
<gene>
    <name evidence="2" type="ORF">GGX14DRAFT_389147</name>
</gene>
<feature type="region of interest" description="Disordered" evidence="1">
    <location>
        <begin position="47"/>
        <end position="68"/>
    </location>
</feature>
<dbReference type="AlphaFoldDB" id="A0AAD6YK20"/>
<sequence length="145" mass="15644">MVYLYCSILFNSYANFGVTSDTNFSIRMIRINAVTYENFRIRLPGAPGHPKAPATCRNASHKRAPATDEINIPEDVEVAEDRRPDLKMDEYDGVDDSDIPLSQVVADVAGKKKGRVVRKAGGGLSSVAVAEKVDVEEQEGSGAGG</sequence>
<accession>A0AAD6YK20</accession>